<evidence type="ECO:0000313" key="3">
    <source>
        <dbReference type="Proteomes" id="UP000646053"/>
    </source>
</evidence>
<evidence type="ECO:0000313" key="2">
    <source>
        <dbReference type="EMBL" id="NDJ19789.1"/>
    </source>
</evidence>
<sequence length="381" mass="43783">MITLKQFWQHSRQHRQQQVIQRRQEVYSMLETMHKQRQEEASQLNGDLSLFRDCLTSDVASCRQQFQRYRTELRNRTRSFLGKTRDRRQTQAQTVAEQLTAFVADLQAQTAEFLAVTQTERELMVHQLMYDLAAFRAVLAQASAALHHTIQADIQTLHTETFLLLEAAHQRRVEMQLQTNQDLATFVEQIRSDVQCSLANLSMERQARAAAIATFLYQSEGDRQEQFQRLSDRLAAFRSHLKQYVWDESPASRFQSDSPKTELPSQGFAKPAHQTPGFPVQASKPLLPTSPNAEKQLAQPGQPKVSTAPLNATAIAPSEEKIHEERIFQYIDLMQGARLTEIESSLNMSRFQAVEALRSLIQKGMITQRDRVYHIRDEIGC</sequence>
<evidence type="ECO:0000256" key="1">
    <source>
        <dbReference type="SAM" id="MobiDB-lite"/>
    </source>
</evidence>
<reference evidence="2" key="1">
    <citation type="submission" date="2019-12" db="EMBL/GenBank/DDBJ databases">
        <title>High-Quality draft genome sequences of three cyanobacteria isolated from the limestone walls of the Old Cathedral of Coimbra.</title>
        <authorList>
            <person name="Tiago I."/>
            <person name="Soares F."/>
            <person name="Portugal A."/>
        </authorList>
    </citation>
    <scope>NUCLEOTIDE SEQUENCE</scope>
    <source>
        <strain evidence="2">A</strain>
    </source>
</reference>
<evidence type="ECO:0008006" key="4">
    <source>
        <dbReference type="Google" id="ProtNLM"/>
    </source>
</evidence>
<gene>
    <name evidence="2" type="ORF">GS601_21280</name>
</gene>
<organism evidence="2 3">
    <name type="scientific">Myxacorys almedinensis A</name>
    <dbReference type="NCBI Taxonomy" id="2690445"/>
    <lineage>
        <taxon>Bacteria</taxon>
        <taxon>Bacillati</taxon>
        <taxon>Cyanobacteriota</taxon>
        <taxon>Cyanophyceae</taxon>
        <taxon>Leptolyngbyales</taxon>
        <taxon>Leptolyngbyaceae</taxon>
        <taxon>Myxacorys</taxon>
        <taxon>Myxacorys almedinensis</taxon>
    </lineage>
</organism>
<comment type="caution">
    <text evidence="2">The sequence shown here is derived from an EMBL/GenBank/DDBJ whole genome shotgun (WGS) entry which is preliminary data.</text>
</comment>
<dbReference type="EMBL" id="WVIE01000040">
    <property type="protein sequence ID" value="NDJ19789.1"/>
    <property type="molecule type" value="Genomic_DNA"/>
</dbReference>
<accession>A0A8J8CKQ7</accession>
<dbReference type="AlphaFoldDB" id="A0A8J8CKQ7"/>
<dbReference type="Proteomes" id="UP000646053">
    <property type="component" value="Unassembled WGS sequence"/>
</dbReference>
<keyword evidence="3" id="KW-1185">Reference proteome</keyword>
<dbReference type="RefSeq" id="WP_162425312.1">
    <property type="nucleotide sequence ID" value="NZ_WVIE01000040.1"/>
</dbReference>
<name>A0A8J8CKQ7_9CYAN</name>
<feature type="region of interest" description="Disordered" evidence="1">
    <location>
        <begin position="250"/>
        <end position="307"/>
    </location>
</feature>
<protein>
    <recommendedName>
        <fullName evidence="4">Gas vesicle protein GvpC</fullName>
    </recommendedName>
</protein>
<proteinExistence type="predicted"/>